<name>A0A6J7DG69_9ZZZZ</name>
<sequence>MSTSNLNPEALLARIERLETAEAAREASWRYAMAIDTRDFDLLAGVFAADACLTTRRGTRRSRAAIVDYYREALASPVERRHFMVNQQVTWLAPGEARMHSYFMYTFAGESTSVLGWGTYVDLIRVEDGLGAIVEKTITIDIHADSRDGWATGAAPAAAAPASERG</sequence>
<dbReference type="SUPFAM" id="SSF54427">
    <property type="entry name" value="NTF2-like"/>
    <property type="match status" value="1"/>
</dbReference>
<dbReference type="Pfam" id="PF13577">
    <property type="entry name" value="SnoaL_4"/>
    <property type="match status" value="1"/>
</dbReference>
<accession>A0A6J7DG69</accession>
<protein>
    <submittedName>
        <fullName evidence="2">Unannotated protein</fullName>
    </submittedName>
</protein>
<dbReference type="InterPro" id="IPR037401">
    <property type="entry name" value="SnoaL-like"/>
</dbReference>
<proteinExistence type="predicted"/>
<dbReference type="CDD" id="cd00531">
    <property type="entry name" value="NTF2_like"/>
    <property type="match status" value="1"/>
</dbReference>
<dbReference type="EMBL" id="CAFBLS010000056">
    <property type="protein sequence ID" value="CAB4869496.1"/>
    <property type="molecule type" value="Genomic_DNA"/>
</dbReference>
<dbReference type="AlphaFoldDB" id="A0A6J7DG69"/>
<reference evidence="2" key="1">
    <citation type="submission" date="2020-05" db="EMBL/GenBank/DDBJ databases">
        <authorList>
            <person name="Chiriac C."/>
            <person name="Salcher M."/>
            <person name="Ghai R."/>
            <person name="Kavagutti S V."/>
        </authorList>
    </citation>
    <scope>NUCLEOTIDE SEQUENCE</scope>
</reference>
<evidence type="ECO:0000259" key="1">
    <source>
        <dbReference type="Pfam" id="PF13577"/>
    </source>
</evidence>
<dbReference type="InterPro" id="IPR032710">
    <property type="entry name" value="NTF2-like_dom_sf"/>
</dbReference>
<dbReference type="Gene3D" id="3.10.450.50">
    <property type="match status" value="1"/>
</dbReference>
<evidence type="ECO:0000313" key="2">
    <source>
        <dbReference type="EMBL" id="CAB4869496.1"/>
    </source>
</evidence>
<organism evidence="2">
    <name type="scientific">freshwater metagenome</name>
    <dbReference type="NCBI Taxonomy" id="449393"/>
    <lineage>
        <taxon>unclassified sequences</taxon>
        <taxon>metagenomes</taxon>
        <taxon>ecological metagenomes</taxon>
    </lineage>
</organism>
<gene>
    <name evidence="2" type="ORF">UFOPK3402_00616</name>
</gene>
<feature type="domain" description="SnoaL-like" evidence="1">
    <location>
        <begin position="16"/>
        <end position="129"/>
    </location>
</feature>